<dbReference type="Pfam" id="PF00122">
    <property type="entry name" value="E1-E2_ATPase"/>
    <property type="match status" value="1"/>
</dbReference>
<dbReference type="NCBIfam" id="TIGR01511">
    <property type="entry name" value="ATPase-IB1_Cu"/>
    <property type="match status" value="1"/>
</dbReference>
<accession>A0A366XUD3</accession>
<dbReference type="Proteomes" id="UP000253314">
    <property type="component" value="Unassembled WGS sequence"/>
</dbReference>
<dbReference type="GO" id="GO:0046872">
    <property type="term" value="F:metal ion binding"/>
    <property type="evidence" value="ECO:0007669"/>
    <property type="project" value="UniProtKB-KW"/>
</dbReference>
<keyword evidence="6 14" id="KW-0812">Transmembrane</keyword>
<keyword evidence="10" id="KW-0406">Ion transport</keyword>
<dbReference type="PANTHER" id="PTHR48085">
    <property type="entry name" value="CADMIUM/ZINC-TRANSPORTING ATPASE HMA2-RELATED"/>
    <property type="match status" value="1"/>
</dbReference>
<gene>
    <name evidence="16" type="primary">cadA</name>
    <name evidence="16" type="ORF">DS031_09000</name>
</gene>
<keyword evidence="5" id="KW-0597">Phosphoprotein</keyword>
<evidence type="ECO:0000256" key="9">
    <source>
        <dbReference type="ARBA" id="ARBA00022989"/>
    </source>
</evidence>
<keyword evidence="16" id="KW-0378">Hydrolase</keyword>
<dbReference type="PROSITE" id="PS01229">
    <property type="entry name" value="COF_2"/>
    <property type="match status" value="1"/>
</dbReference>
<evidence type="ECO:0000256" key="4">
    <source>
        <dbReference type="ARBA" id="ARBA00022539"/>
    </source>
</evidence>
<keyword evidence="7 14" id="KW-0479">Metal-binding</keyword>
<keyword evidence="4" id="KW-0104">Cadmium</keyword>
<dbReference type="InterPro" id="IPR001757">
    <property type="entry name" value="P_typ_ATPase"/>
</dbReference>
<dbReference type="SFLD" id="SFLDS00003">
    <property type="entry name" value="Haloacid_Dehalogenase"/>
    <property type="match status" value="1"/>
</dbReference>
<evidence type="ECO:0000256" key="1">
    <source>
        <dbReference type="ARBA" id="ARBA00004651"/>
    </source>
</evidence>
<dbReference type="InterPro" id="IPR018303">
    <property type="entry name" value="ATPase_P-typ_P_site"/>
</dbReference>
<dbReference type="PANTHER" id="PTHR48085:SF5">
    <property type="entry name" value="CADMIUM_ZINC-TRANSPORTING ATPASE HMA4-RELATED"/>
    <property type="match status" value="1"/>
</dbReference>
<evidence type="ECO:0000256" key="13">
    <source>
        <dbReference type="ARBA" id="ARBA00049338"/>
    </source>
</evidence>
<dbReference type="SFLD" id="SFLDF00027">
    <property type="entry name" value="p-type_atpase"/>
    <property type="match status" value="1"/>
</dbReference>
<dbReference type="AlphaFoldDB" id="A0A366XUD3"/>
<keyword evidence="14" id="KW-0067">ATP-binding</keyword>
<dbReference type="FunFam" id="2.70.150.10:FF:000002">
    <property type="entry name" value="Copper-transporting ATPase 1, putative"/>
    <property type="match status" value="1"/>
</dbReference>
<dbReference type="GO" id="GO:0005524">
    <property type="term" value="F:ATP binding"/>
    <property type="evidence" value="ECO:0007669"/>
    <property type="project" value="UniProtKB-UniRule"/>
</dbReference>
<feature type="transmembrane region" description="Helical" evidence="14">
    <location>
        <begin position="640"/>
        <end position="657"/>
    </location>
</feature>
<feature type="transmembrane region" description="Helical" evidence="14">
    <location>
        <begin position="103"/>
        <end position="122"/>
    </location>
</feature>
<dbReference type="GO" id="GO:0016887">
    <property type="term" value="F:ATP hydrolysis activity"/>
    <property type="evidence" value="ECO:0007669"/>
    <property type="project" value="InterPro"/>
</dbReference>
<dbReference type="SUPFAM" id="SSF55008">
    <property type="entry name" value="HMA, heavy metal-associated domain"/>
    <property type="match status" value="1"/>
</dbReference>
<evidence type="ECO:0000256" key="12">
    <source>
        <dbReference type="ARBA" id="ARBA00039103"/>
    </source>
</evidence>
<dbReference type="InterPro" id="IPR027256">
    <property type="entry name" value="P-typ_ATPase_IB"/>
</dbReference>
<feature type="domain" description="P-type ATPase A" evidence="15">
    <location>
        <begin position="187"/>
        <end position="287"/>
    </location>
</feature>
<keyword evidence="8" id="KW-1278">Translocase</keyword>
<dbReference type="Gene3D" id="3.30.70.100">
    <property type="match status" value="1"/>
</dbReference>
<sequence length="704" mass="76376">MKEYRLKGLSCPNCAAGLEEHIHQLEHGETASILYNSGKLKVDEKINISEVKKILASDGANIIENEESLHAHHHHGGSKMKLLLGASVILFALAIFVESIGYQFAAVGLYLTAMVLGGYGTFTQGVKNLFQLKFNIETLMTIALIGAIAIGEWREGTLVAILFGLNEYLEGLGMEKARHSMAKLLNVAPKEAVLIENGIERIVSIQSLKVDDIVLVRAGEKIPSDGFVVEGKSSVNEAAITGESLPVEKESGEGVFGGSVNNEGVLKVRITKVYEDSSLAKILHLVEDAQDTKTPTELFINRFSKYYTPIIMMVSLLVMVVPPLLFNREWGESFYQGLAVLIVGCPCALILSSPIANISGITRNARNGILVKGSVFLEQLGKIDTIAFDKTGTLTKGEPHVEKMIAYQKEDFLTISASIEKSSSHPLAKAVMKKVNEYQLNILEPEEIETISGQGITAVLNGEKYFIGSEKSMSHLSLSEKVKKDIKALKEEGLTLVLAADQHRVLGMFGISDEIREESKRVIAALHEAGIKNTVMLTGDHQKTAEKVANAVGVKQFYGNLLPEQKVEKIKELTKQGKIAMIGDGINDAPALATADLGIAMGKGTDSAIEIADLVLMQDHLGKLPTAVSLSKKVNRIIKLNIMLSLGLKLIALLLTIPGLLTLWIAILSDMGATILVTLISLTVLWQRKEKVQQSAGKTKLQSS</sequence>
<dbReference type="SUPFAM" id="SSF81665">
    <property type="entry name" value="Calcium ATPase, transmembrane domain M"/>
    <property type="match status" value="1"/>
</dbReference>
<comment type="catalytic activity">
    <reaction evidence="13">
        <text>Cd(2+)(in) + ATP + H2O = Cd(2+)(out) + ADP + phosphate + H(+)</text>
        <dbReference type="Rhea" id="RHEA:12132"/>
        <dbReference type="ChEBI" id="CHEBI:15377"/>
        <dbReference type="ChEBI" id="CHEBI:15378"/>
        <dbReference type="ChEBI" id="CHEBI:30616"/>
        <dbReference type="ChEBI" id="CHEBI:43474"/>
        <dbReference type="ChEBI" id="CHEBI:48775"/>
        <dbReference type="ChEBI" id="CHEBI:456216"/>
        <dbReference type="EC" id="7.2.2.21"/>
    </reaction>
</comment>
<evidence type="ECO:0000256" key="7">
    <source>
        <dbReference type="ARBA" id="ARBA00022723"/>
    </source>
</evidence>
<evidence type="ECO:0000313" key="17">
    <source>
        <dbReference type="Proteomes" id="UP000253314"/>
    </source>
</evidence>
<dbReference type="SUPFAM" id="SSF81653">
    <property type="entry name" value="Calcium ATPase, transduction domain A"/>
    <property type="match status" value="1"/>
</dbReference>
<dbReference type="InterPro" id="IPR023298">
    <property type="entry name" value="ATPase_P-typ_TM_dom_sf"/>
</dbReference>
<dbReference type="InterPro" id="IPR044492">
    <property type="entry name" value="P_typ_ATPase_HD_dom"/>
</dbReference>
<dbReference type="NCBIfam" id="TIGR01494">
    <property type="entry name" value="ATPase_P-type"/>
    <property type="match status" value="1"/>
</dbReference>
<comment type="subcellular location">
    <subcellularLocation>
        <location evidence="1">Cell membrane</location>
        <topology evidence="1">Multi-pass membrane protein</topology>
    </subcellularLocation>
</comment>
<keyword evidence="11 14" id="KW-0472">Membrane</keyword>
<dbReference type="InterPro" id="IPR036163">
    <property type="entry name" value="HMA_dom_sf"/>
</dbReference>
<proteinExistence type="inferred from homology"/>
<evidence type="ECO:0000256" key="8">
    <source>
        <dbReference type="ARBA" id="ARBA00022967"/>
    </source>
</evidence>
<comment type="similarity">
    <text evidence="2 14">Belongs to the cation transport ATPase (P-type) (TC 3.A.3) family. Type IB subfamily.</text>
</comment>
<protein>
    <recommendedName>
        <fullName evidence="12">Cd(2+)-exporting ATPase</fullName>
        <ecNumber evidence="12">7.2.2.21</ecNumber>
    </recommendedName>
</protein>
<dbReference type="NCBIfam" id="TIGR01512">
    <property type="entry name" value="ATPase-IB2_Cd"/>
    <property type="match status" value="1"/>
</dbReference>
<evidence type="ECO:0000256" key="11">
    <source>
        <dbReference type="ARBA" id="ARBA00023136"/>
    </source>
</evidence>
<evidence type="ECO:0000256" key="14">
    <source>
        <dbReference type="RuleBase" id="RU362081"/>
    </source>
</evidence>
<evidence type="ECO:0000256" key="5">
    <source>
        <dbReference type="ARBA" id="ARBA00022553"/>
    </source>
</evidence>
<dbReference type="SFLD" id="SFLDG00002">
    <property type="entry name" value="C1.7:_P-type_atpase_like"/>
    <property type="match status" value="1"/>
</dbReference>
<name>A0A366XUD3_9BACI</name>
<dbReference type="NCBIfam" id="TIGR01525">
    <property type="entry name" value="ATPase-IB_hvy"/>
    <property type="match status" value="1"/>
</dbReference>
<dbReference type="InterPro" id="IPR008250">
    <property type="entry name" value="ATPase_P-typ_transduc_dom_A_sf"/>
</dbReference>
<keyword evidence="3" id="KW-0813">Transport</keyword>
<evidence type="ECO:0000256" key="3">
    <source>
        <dbReference type="ARBA" id="ARBA00022448"/>
    </source>
</evidence>
<dbReference type="SUPFAM" id="SSF56784">
    <property type="entry name" value="HAD-like"/>
    <property type="match status" value="1"/>
</dbReference>
<evidence type="ECO:0000256" key="10">
    <source>
        <dbReference type="ARBA" id="ARBA00023065"/>
    </source>
</evidence>
<evidence type="ECO:0000256" key="2">
    <source>
        <dbReference type="ARBA" id="ARBA00006024"/>
    </source>
</evidence>
<feature type="transmembrane region" description="Helical" evidence="14">
    <location>
        <begin position="338"/>
        <end position="356"/>
    </location>
</feature>
<dbReference type="EMBL" id="QOCW01000007">
    <property type="protein sequence ID" value="RBW69980.1"/>
    <property type="molecule type" value="Genomic_DNA"/>
</dbReference>
<dbReference type="PRINTS" id="PR00119">
    <property type="entry name" value="CATATPASE"/>
</dbReference>
<dbReference type="Pfam" id="PF00702">
    <property type="entry name" value="Hydrolase"/>
    <property type="match status" value="1"/>
</dbReference>
<feature type="transmembrane region" description="Helical" evidence="14">
    <location>
        <begin position="306"/>
        <end position="326"/>
    </location>
</feature>
<feature type="transmembrane region" description="Helical" evidence="14">
    <location>
        <begin position="663"/>
        <end position="686"/>
    </location>
</feature>
<evidence type="ECO:0000256" key="6">
    <source>
        <dbReference type="ARBA" id="ARBA00022692"/>
    </source>
</evidence>
<reference evidence="16 17" key="1">
    <citation type="submission" date="2018-07" db="EMBL/GenBank/DDBJ databases">
        <title>Lottiidibacillus patelloidae gen. nov., sp. nov., isolated from the intestinal tract of a marine limpet and the reclassification of B. taeanensis BH030017T, B. algicola KMM 3737T and B. hwajinpoensis SW-72T as genus Lottiidibacillus.</title>
        <authorList>
            <person name="Liu R."/>
            <person name="Huang Z."/>
        </authorList>
    </citation>
    <scope>NUCLEOTIDE SEQUENCE [LARGE SCALE GENOMIC DNA]</scope>
    <source>
        <strain evidence="16 17">BH030017</strain>
    </source>
</reference>
<dbReference type="InterPro" id="IPR059000">
    <property type="entry name" value="ATPase_P-type_domA"/>
</dbReference>
<dbReference type="EC" id="7.2.2.21" evidence="12"/>
<dbReference type="Gene3D" id="3.40.1110.10">
    <property type="entry name" value="Calcium-transporting ATPase, cytoplasmic domain N"/>
    <property type="match status" value="1"/>
</dbReference>
<dbReference type="GO" id="GO:0005886">
    <property type="term" value="C:plasma membrane"/>
    <property type="evidence" value="ECO:0007669"/>
    <property type="project" value="UniProtKB-SubCell"/>
</dbReference>
<dbReference type="PROSITE" id="PS00154">
    <property type="entry name" value="ATPASE_E1_E2"/>
    <property type="match status" value="1"/>
</dbReference>
<keyword evidence="14" id="KW-1003">Cell membrane</keyword>
<keyword evidence="14" id="KW-0547">Nucleotide-binding</keyword>
<evidence type="ECO:0000259" key="15">
    <source>
        <dbReference type="Pfam" id="PF00122"/>
    </source>
</evidence>
<dbReference type="InterPro" id="IPR051014">
    <property type="entry name" value="Cation_Transport_ATPase_IB"/>
</dbReference>
<dbReference type="InterPro" id="IPR036412">
    <property type="entry name" value="HAD-like_sf"/>
</dbReference>
<dbReference type="Gene3D" id="3.40.50.1000">
    <property type="entry name" value="HAD superfamily/HAD-like"/>
    <property type="match status" value="1"/>
</dbReference>
<dbReference type="InterPro" id="IPR017969">
    <property type="entry name" value="Heavy-metal-associated_CS"/>
</dbReference>
<keyword evidence="9 14" id="KW-1133">Transmembrane helix</keyword>
<dbReference type="InterPro" id="IPR023214">
    <property type="entry name" value="HAD_sf"/>
</dbReference>
<evidence type="ECO:0000313" key="16">
    <source>
        <dbReference type="EMBL" id="RBW69980.1"/>
    </source>
</evidence>
<feature type="transmembrane region" description="Helical" evidence="14">
    <location>
        <begin position="80"/>
        <end position="97"/>
    </location>
</feature>
<keyword evidence="17" id="KW-1185">Reference proteome</keyword>
<dbReference type="OrthoDB" id="9813266at2"/>
<organism evidence="16 17">
    <name type="scientific">Bacillus taeanensis</name>
    <dbReference type="NCBI Taxonomy" id="273032"/>
    <lineage>
        <taxon>Bacteria</taxon>
        <taxon>Bacillati</taxon>
        <taxon>Bacillota</taxon>
        <taxon>Bacilli</taxon>
        <taxon>Bacillales</taxon>
        <taxon>Bacillaceae</taxon>
        <taxon>Bacillus</taxon>
    </lineage>
</organism>
<dbReference type="GO" id="GO:0008551">
    <property type="term" value="F:P-type cadmium transporter activity"/>
    <property type="evidence" value="ECO:0007669"/>
    <property type="project" value="UniProtKB-EC"/>
</dbReference>
<dbReference type="RefSeq" id="WP_113805736.1">
    <property type="nucleotide sequence ID" value="NZ_QOCW01000007.1"/>
</dbReference>
<dbReference type="PROSITE" id="PS01047">
    <property type="entry name" value="HMA_1"/>
    <property type="match status" value="1"/>
</dbReference>
<dbReference type="Gene3D" id="2.70.150.10">
    <property type="entry name" value="Calcium-transporting ATPase, cytoplasmic transduction domain A"/>
    <property type="match status" value="1"/>
</dbReference>
<dbReference type="PRINTS" id="PR00941">
    <property type="entry name" value="CDATPASE"/>
</dbReference>
<comment type="caution">
    <text evidence="16">The sequence shown here is derived from an EMBL/GenBank/DDBJ whole genome shotgun (WGS) entry which is preliminary data.</text>
</comment>
<dbReference type="InterPro" id="IPR023299">
    <property type="entry name" value="ATPase_P-typ_cyto_dom_N"/>
</dbReference>